<dbReference type="InterPro" id="IPR045817">
    <property type="entry name" value="OPA1_C"/>
</dbReference>
<dbReference type="AlphaFoldDB" id="A0A8K0GK73"/>
<keyword evidence="7" id="KW-0999">Mitochondrion inner membrane</keyword>
<dbReference type="SMART" id="SM00053">
    <property type="entry name" value="DYNc"/>
    <property type="match status" value="1"/>
</dbReference>
<dbReference type="Pfam" id="PF00350">
    <property type="entry name" value="Dynamin_N"/>
    <property type="match status" value="1"/>
</dbReference>
<evidence type="ECO:0000256" key="13">
    <source>
        <dbReference type="ARBA" id="ARBA00023128"/>
    </source>
</evidence>
<evidence type="ECO:0000259" key="20">
    <source>
        <dbReference type="PROSITE" id="PS51718"/>
    </source>
</evidence>
<dbReference type="OrthoDB" id="415706at2759"/>
<accession>A0A8K0GK73</accession>
<keyword evidence="8" id="KW-0378">Hydrolase</keyword>
<comment type="subcellular location">
    <subcellularLocation>
        <location evidence="1">Mitochondrion inner membrane</location>
        <topology evidence="1">Single-pass membrane protein</topology>
    </subcellularLocation>
    <subcellularLocation>
        <location evidence="2">Mitochondrion intermembrane space</location>
    </subcellularLocation>
</comment>
<keyword evidence="13" id="KW-0496">Mitochondrion</keyword>
<evidence type="ECO:0000313" key="22">
    <source>
        <dbReference type="Proteomes" id="UP000801492"/>
    </source>
</evidence>
<dbReference type="InterPro" id="IPR030381">
    <property type="entry name" value="G_DYNAMIN_dom"/>
</dbReference>
<evidence type="ECO:0000256" key="5">
    <source>
        <dbReference type="ARBA" id="ARBA00022703"/>
    </source>
</evidence>
<evidence type="ECO:0000256" key="15">
    <source>
        <dbReference type="ARBA" id="ARBA00023136"/>
    </source>
</evidence>
<dbReference type="GO" id="GO:0006897">
    <property type="term" value="P:endocytosis"/>
    <property type="evidence" value="ECO:0007669"/>
    <property type="project" value="TreeGrafter"/>
</dbReference>
<evidence type="ECO:0000256" key="10">
    <source>
        <dbReference type="ARBA" id="ARBA00022989"/>
    </source>
</evidence>
<name>A0A8K0GK73_IGNLU</name>
<dbReference type="GO" id="GO:0008053">
    <property type="term" value="P:mitochondrial fusion"/>
    <property type="evidence" value="ECO:0007669"/>
    <property type="project" value="TreeGrafter"/>
</dbReference>
<dbReference type="PANTHER" id="PTHR11566">
    <property type="entry name" value="DYNAMIN"/>
    <property type="match status" value="1"/>
</dbReference>
<evidence type="ECO:0000256" key="9">
    <source>
        <dbReference type="ARBA" id="ARBA00022946"/>
    </source>
</evidence>
<dbReference type="SUPFAM" id="SSF52540">
    <property type="entry name" value="P-loop containing nucleoside triphosphate hydrolases"/>
    <property type="match status" value="1"/>
</dbReference>
<reference evidence="21" key="1">
    <citation type="submission" date="2019-08" db="EMBL/GenBank/DDBJ databases">
        <title>The genome of the North American firefly Photinus pyralis.</title>
        <authorList>
            <consortium name="Photinus pyralis genome working group"/>
            <person name="Fallon T.R."/>
            <person name="Sander Lower S.E."/>
            <person name="Weng J.-K."/>
        </authorList>
    </citation>
    <scope>NUCLEOTIDE SEQUENCE</scope>
    <source>
        <strain evidence="21">TRF0915ILg1</strain>
        <tissue evidence="21">Whole body</tissue>
    </source>
</reference>
<evidence type="ECO:0000256" key="1">
    <source>
        <dbReference type="ARBA" id="ARBA00004434"/>
    </source>
</evidence>
<evidence type="ECO:0000256" key="17">
    <source>
        <dbReference type="ARBA" id="ARBA00044791"/>
    </source>
</evidence>
<evidence type="ECO:0000256" key="19">
    <source>
        <dbReference type="SAM" id="Coils"/>
    </source>
</evidence>
<evidence type="ECO:0000256" key="14">
    <source>
        <dbReference type="ARBA" id="ARBA00023134"/>
    </source>
</evidence>
<dbReference type="PRINTS" id="PR00195">
    <property type="entry name" value="DYNAMIN"/>
</dbReference>
<protein>
    <recommendedName>
        <fullName evidence="17">Dynamin-like GTPase OPA1, mitochondrial</fullName>
        <ecNumber evidence="3">3.6.5.5</ecNumber>
    </recommendedName>
</protein>
<evidence type="ECO:0000256" key="7">
    <source>
        <dbReference type="ARBA" id="ARBA00022792"/>
    </source>
</evidence>
<evidence type="ECO:0000256" key="16">
    <source>
        <dbReference type="ARBA" id="ARBA00023157"/>
    </source>
</evidence>
<evidence type="ECO:0000256" key="8">
    <source>
        <dbReference type="ARBA" id="ARBA00022801"/>
    </source>
</evidence>
<dbReference type="FunFam" id="3.40.50.300:FF:000171">
    <property type="entry name" value="Dynamin-like 120 kDa protein, mitochondrial"/>
    <property type="match status" value="1"/>
</dbReference>
<dbReference type="Pfam" id="PF19434">
    <property type="entry name" value="OPA1_C"/>
    <property type="match status" value="1"/>
</dbReference>
<feature type="coiled-coil region" evidence="19">
    <location>
        <begin position="211"/>
        <end position="263"/>
    </location>
</feature>
<dbReference type="GO" id="GO:0005758">
    <property type="term" value="C:mitochondrial intermembrane space"/>
    <property type="evidence" value="ECO:0007669"/>
    <property type="project" value="UniProtKB-SubCell"/>
</dbReference>
<comment type="catalytic activity">
    <reaction evidence="18">
        <text>GTP + H2O = GDP + phosphate + H(+)</text>
        <dbReference type="Rhea" id="RHEA:19669"/>
        <dbReference type="ChEBI" id="CHEBI:15377"/>
        <dbReference type="ChEBI" id="CHEBI:15378"/>
        <dbReference type="ChEBI" id="CHEBI:37565"/>
        <dbReference type="ChEBI" id="CHEBI:43474"/>
        <dbReference type="ChEBI" id="CHEBI:58189"/>
        <dbReference type="EC" id="3.6.5.5"/>
    </reaction>
</comment>
<dbReference type="GO" id="GO:0005743">
    <property type="term" value="C:mitochondrial inner membrane"/>
    <property type="evidence" value="ECO:0007669"/>
    <property type="project" value="UniProtKB-SubCell"/>
</dbReference>
<keyword evidence="15" id="KW-0472">Membrane</keyword>
<organism evidence="21 22">
    <name type="scientific">Ignelater luminosus</name>
    <name type="common">Cucubano</name>
    <name type="synonym">Pyrophorus luminosus</name>
    <dbReference type="NCBI Taxonomy" id="2038154"/>
    <lineage>
        <taxon>Eukaryota</taxon>
        <taxon>Metazoa</taxon>
        <taxon>Ecdysozoa</taxon>
        <taxon>Arthropoda</taxon>
        <taxon>Hexapoda</taxon>
        <taxon>Insecta</taxon>
        <taxon>Pterygota</taxon>
        <taxon>Neoptera</taxon>
        <taxon>Endopterygota</taxon>
        <taxon>Coleoptera</taxon>
        <taxon>Polyphaga</taxon>
        <taxon>Elateriformia</taxon>
        <taxon>Elateroidea</taxon>
        <taxon>Elateridae</taxon>
        <taxon>Agrypninae</taxon>
        <taxon>Pyrophorini</taxon>
        <taxon>Ignelater</taxon>
    </lineage>
</organism>
<dbReference type="GO" id="GO:0008289">
    <property type="term" value="F:lipid binding"/>
    <property type="evidence" value="ECO:0007669"/>
    <property type="project" value="UniProtKB-KW"/>
</dbReference>
<keyword evidence="16" id="KW-1015">Disulfide bond</keyword>
<feature type="domain" description="Dynamin-type G" evidence="20">
    <location>
        <begin position="297"/>
        <end position="573"/>
    </location>
</feature>
<dbReference type="GO" id="GO:0000266">
    <property type="term" value="P:mitochondrial fission"/>
    <property type="evidence" value="ECO:0007669"/>
    <property type="project" value="TreeGrafter"/>
</dbReference>
<proteinExistence type="predicted"/>
<dbReference type="GO" id="GO:0008017">
    <property type="term" value="F:microtubule binding"/>
    <property type="evidence" value="ECO:0007669"/>
    <property type="project" value="TreeGrafter"/>
</dbReference>
<dbReference type="Proteomes" id="UP000801492">
    <property type="component" value="Unassembled WGS sequence"/>
</dbReference>
<keyword evidence="12" id="KW-0446">Lipid-binding</keyword>
<keyword evidence="11 19" id="KW-0175">Coiled coil</keyword>
<dbReference type="GO" id="GO:0006915">
    <property type="term" value="P:apoptotic process"/>
    <property type="evidence" value="ECO:0007669"/>
    <property type="project" value="UniProtKB-KW"/>
</dbReference>
<keyword evidence="22" id="KW-1185">Reference proteome</keyword>
<dbReference type="InterPro" id="IPR045063">
    <property type="entry name" value="Dynamin_N"/>
</dbReference>
<keyword evidence="14" id="KW-0342">GTP-binding</keyword>
<dbReference type="GO" id="GO:0003924">
    <property type="term" value="F:GTPase activity"/>
    <property type="evidence" value="ECO:0007669"/>
    <property type="project" value="InterPro"/>
</dbReference>
<keyword evidence="10" id="KW-1133">Transmembrane helix</keyword>
<sequence length="970" mass="112849">MEHLLNGRFGRVIISSYSYSPLKYGSKSSFRRGICSMWGGRALDRSRPLLKSQYQQQRREYGILVLRALRGVLKIRYLLLGGAVGGGVTLQKKYQDWKDGLPDMKWLDDVMPDNERWQEWRGSLIQLRDNVKDNIQIDPRLKAMTELKYREFRNWFDQRLDDAIAAADQSNNQLPPAVNGAFTRLSEFVERLYSDTKKEIAEKSLVHARPFMQDNNNRKESQARLDALQDEVIQTQIKYQRELERLERENKELRKQNLLLKQGRKPPTRQVKRSLIDMYSEVLDELADYDTSAYNLSDQLPRVVVVGDQSSGKTSVLEMVAQARIFPRGAGEMMTRAPVKVTLSEGPYHIAQFRDSNREFDLTKESDLAELRREIELRMRNSVRGGKTVSNEVISMTVKGPGIQRMVLVDLPGIISTVTTDMAADTREAIKTMTQAYMNNPNAIILCIQDGSVDAERSNVTNLVSQCDPSGKRTIFVLTKVDMAEENLADPNRIRKILQGKLFPMKALGYFAVVTGRGRKDDSIQTIKDYEENFFRNSKLFKEGRVMSAQVTTRNLSLAVADCFWKMVRETVEQQADAFKAMRFNLETEWKNNFPRLREQDRDELFERARTEILDEVVNLSQVSPRKWEDTLMDKLWEKVSGHVFEKIYLPAAQSGSHGTFNTTVDIKLKQWTDNGLPAKSVQSGWETLQTEFHHFMSKAAQAPGHDNIFDQLKEAVVTEAMKRHSWEDKASDVLRVIQLNILEDRTVTDKREWDSAVRFLESSVRDKLKHTEAILRDMFGPSTRERWMYWQYLTEEQSKRNAVKSEIDKILYADDKHPPLLSYDELTTIRKNIQHNNVDVDADFIREVWHQVYRQHFLKQSLVRAYDCRKSFYLYHQGAETECSDVVLFHRIQQMMKVTSNALRQQIMNREARRLDKEIKDVLDDYSQDNEKKEKLLTGRRVTLAEELKRVRQIQDKLEEFIQALNKEK</sequence>
<evidence type="ECO:0000256" key="4">
    <source>
        <dbReference type="ARBA" id="ARBA00022692"/>
    </source>
</evidence>
<dbReference type="EC" id="3.6.5.5" evidence="3"/>
<dbReference type="PROSITE" id="PS51718">
    <property type="entry name" value="G_DYNAMIN_2"/>
    <property type="match status" value="1"/>
</dbReference>
<dbReference type="GO" id="GO:0005874">
    <property type="term" value="C:microtubule"/>
    <property type="evidence" value="ECO:0007669"/>
    <property type="project" value="TreeGrafter"/>
</dbReference>
<dbReference type="PANTHER" id="PTHR11566:SF67">
    <property type="entry name" value="DYNAMIN-LIKE 120 KDA PROTEIN, MITOCHONDRIAL"/>
    <property type="match status" value="1"/>
</dbReference>
<evidence type="ECO:0000256" key="3">
    <source>
        <dbReference type="ARBA" id="ARBA00011980"/>
    </source>
</evidence>
<dbReference type="InterPro" id="IPR022812">
    <property type="entry name" value="Dynamin"/>
</dbReference>
<evidence type="ECO:0000256" key="12">
    <source>
        <dbReference type="ARBA" id="ARBA00023121"/>
    </source>
</evidence>
<dbReference type="GO" id="GO:0048312">
    <property type="term" value="P:intracellular distribution of mitochondria"/>
    <property type="evidence" value="ECO:0007669"/>
    <property type="project" value="TreeGrafter"/>
</dbReference>
<evidence type="ECO:0000256" key="6">
    <source>
        <dbReference type="ARBA" id="ARBA00022741"/>
    </source>
</evidence>
<evidence type="ECO:0000256" key="11">
    <source>
        <dbReference type="ARBA" id="ARBA00023054"/>
    </source>
</evidence>
<dbReference type="GO" id="GO:0016559">
    <property type="term" value="P:peroxisome fission"/>
    <property type="evidence" value="ECO:0007669"/>
    <property type="project" value="TreeGrafter"/>
</dbReference>
<keyword evidence="5" id="KW-0053">Apoptosis</keyword>
<evidence type="ECO:0000256" key="2">
    <source>
        <dbReference type="ARBA" id="ARBA00004569"/>
    </source>
</evidence>
<dbReference type="CDD" id="cd08771">
    <property type="entry name" value="DLP_1"/>
    <property type="match status" value="1"/>
</dbReference>
<evidence type="ECO:0000256" key="18">
    <source>
        <dbReference type="ARBA" id="ARBA00048040"/>
    </source>
</evidence>
<keyword evidence="6" id="KW-0547">Nucleotide-binding</keyword>
<dbReference type="Gene3D" id="3.40.50.300">
    <property type="entry name" value="P-loop containing nucleotide triphosphate hydrolases"/>
    <property type="match status" value="1"/>
</dbReference>
<gene>
    <name evidence="21" type="ORF">ILUMI_05331</name>
</gene>
<dbReference type="InterPro" id="IPR027417">
    <property type="entry name" value="P-loop_NTPase"/>
</dbReference>
<keyword evidence="4" id="KW-0812">Transmembrane</keyword>
<dbReference type="EMBL" id="VTPC01001974">
    <property type="protein sequence ID" value="KAF2900853.1"/>
    <property type="molecule type" value="Genomic_DNA"/>
</dbReference>
<keyword evidence="9" id="KW-0809">Transit peptide</keyword>
<evidence type="ECO:0000313" key="21">
    <source>
        <dbReference type="EMBL" id="KAF2900853.1"/>
    </source>
</evidence>
<dbReference type="InterPro" id="IPR001401">
    <property type="entry name" value="Dynamin_GTPase"/>
</dbReference>
<dbReference type="GO" id="GO:0005525">
    <property type="term" value="F:GTP binding"/>
    <property type="evidence" value="ECO:0007669"/>
    <property type="project" value="UniProtKB-KW"/>
</dbReference>
<comment type="caution">
    <text evidence="21">The sequence shown here is derived from an EMBL/GenBank/DDBJ whole genome shotgun (WGS) entry which is preliminary data.</text>
</comment>